<dbReference type="SUPFAM" id="SSF53955">
    <property type="entry name" value="Lysozyme-like"/>
    <property type="match status" value="1"/>
</dbReference>
<evidence type="ECO:0000256" key="2">
    <source>
        <dbReference type="ARBA" id="ARBA00022670"/>
    </source>
</evidence>
<reference evidence="8 9" key="1">
    <citation type="submission" date="2020-10" db="EMBL/GenBank/DDBJ databases">
        <title>Sequencing the genomes of 1000 actinobacteria strains.</title>
        <authorList>
            <person name="Klenk H.-P."/>
        </authorList>
    </citation>
    <scope>NUCLEOTIDE SEQUENCE [LARGE SCALE GENOMIC DNA]</scope>
    <source>
        <strain evidence="8 9">DSM 46744</strain>
    </source>
</reference>
<evidence type="ECO:0000256" key="3">
    <source>
        <dbReference type="ARBA" id="ARBA00022801"/>
    </source>
</evidence>
<keyword evidence="9" id="KW-1185">Reference proteome</keyword>
<gene>
    <name evidence="8" type="ORF">H4W34_002697</name>
</gene>
<name>A0ABR9JQL4_9ACTN</name>
<dbReference type="PANTHER" id="PTHR47359">
    <property type="entry name" value="PEPTIDOGLYCAN DL-ENDOPEPTIDASE CWLO"/>
    <property type="match status" value="1"/>
</dbReference>
<feature type="transmembrane region" description="Helical" evidence="6">
    <location>
        <begin position="25"/>
        <end position="52"/>
    </location>
</feature>
<evidence type="ECO:0000313" key="8">
    <source>
        <dbReference type="EMBL" id="MBE1532864.1"/>
    </source>
</evidence>
<comment type="caution">
    <text evidence="8">The sequence shown here is derived from an EMBL/GenBank/DDBJ whole genome shotgun (WGS) entry which is preliminary data.</text>
</comment>
<dbReference type="PROSITE" id="PS51935">
    <property type="entry name" value="NLPC_P60"/>
    <property type="match status" value="1"/>
</dbReference>
<organism evidence="8 9">
    <name type="scientific">Actinomadura algeriensis</name>
    <dbReference type="NCBI Taxonomy" id="1679523"/>
    <lineage>
        <taxon>Bacteria</taxon>
        <taxon>Bacillati</taxon>
        <taxon>Actinomycetota</taxon>
        <taxon>Actinomycetes</taxon>
        <taxon>Streptosporangiales</taxon>
        <taxon>Thermomonosporaceae</taxon>
        <taxon>Actinomadura</taxon>
    </lineage>
</organism>
<keyword evidence="6" id="KW-0812">Transmembrane</keyword>
<keyword evidence="3" id="KW-0378">Hydrolase</keyword>
<dbReference type="Gene3D" id="1.10.530.10">
    <property type="match status" value="1"/>
</dbReference>
<keyword evidence="6" id="KW-1133">Transmembrane helix</keyword>
<keyword evidence="6" id="KW-0472">Membrane</keyword>
<dbReference type="InterPro" id="IPR051794">
    <property type="entry name" value="PG_Endopeptidase_C40"/>
</dbReference>
<evidence type="ECO:0000256" key="6">
    <source>
        <dbReference type="SAM" id="Phobius"/>
    </source>
</evidence>
<accession>A0ABR9JQL4</accession>
<dbReference type="Pfam" id="PF13406">
    <property type="entry name" value="SLT_2"/>
    <property type="match status" value="1"/>
</dbReference>
<keyword evidence="4" id="KW-0788">Thiol protease</keyword>
<proteinExistence type="inferred from homology"/>
<dbReference type="CDD" id="cd13399">
    <property type="entry name" value="Slt35-like"/>
    <property type="match status" value="1"/>
</dbReference>
<dbReference type="Gene3D" id="3.90.1720.10">
    <property type="entry name" value="endopeptidase domain like (from Nostoc punctiforme)"/>
    <property type="match status" value="1"/>
</dbReference>
<dbReference type="RefSeq" id="WP_192759497.1">
    <property type="nucleotide sequence ID" value="NZ_JADBDZ010000001.1"/>
</dbReference>
<evidence type="ECO:0000313" key="9">
    <source>
        <dbReference type="Proteomes" id="UP000627838"/>
    </source>
</evidence>
<dbReference type="InterPro" id="IPR000064">
    <property type="entry name" value="NLP_P60_dom"/>
</dbReference>
<evidence type="ECO:0000256" key="5">
    <source>
        <dbReference type="SAM" id="MobiDB-lite"/>
    </source>
</evidence>
<dbReference type="SUPFAM" id="SSF54001">
    <property type="entry name" value="Cysteine proteinases"/>
    <property type="match status" value="1"/>
</dbReference>
<dbReference type="Proteomes" id="UP000627838">
    <property type="component" value="Unassembled WGS sequence"/>
</dbReference>
<sequence>MEDVRRNARGLRRGPVGGAVSSRTLALSAIGFGGLGCGGVAGVTILVVLLTVMTDLIPGVSAITAVCAPSGAATTGVVPATATAEAGAIPRNYFELYHEAGTEWNVPWNVLAGIGWVETHHGTLDAPGVLSGENFAGAGGPMQFLQSTFDRAKVDGDGDGVTSRYDPADAIFSAAKLLKLHIQPGASTRELKARTLTAAELRRSIYSYNHSDVYVGDVLAAANGYAESQTLAPANHADRGCGAPSSTGSFGRRVADAAAYYAVHVKGAPQPPTQVTEPVPYSWGGGGLDGPSRGVAQGADTVGFDCSGLARYAVYKASEGKILMPRTTWEMWDSDKGEKVTREELQPGDLVFFNKDLSHMGIYYGEFDGKRWMVEAPRTGDVIKFSDFDARAAFAGALRVPPPPGEQDRSPEPIRAMPAPGASAGEGAI</sequence>
<evidence type="ECO:0000256" key="4">
    <source>
        <dbReference type="ARBA" id="ARBA00022807"/>
    </source>
</evidence>
<feature type="domain" description="NlpC/P60" evidence="7">
    <location>
        <begin position="261"/>
        <end position="401"/>
    </location>
</feature>
<evidence type="ECO:0000256" key="1">
    <source>
        <dbReference type="ARBA" id="ARBA00007074"/>
    </source>
</evidence>
<dbReference type="InterPro" id="IPR023346">
    <property type="entry name" value="Lysozyme-like_dom_sf"/>
</dbReference>
<dbReference type="EMBL" id="JADBDZ010000001">
    <property type="protein sequence ID" value="MBE1532864.1"/>
    <property type="molecule type" value="Genomic_DNA"/>
</dbReference>
<protein>
    <recommendedName>
        <fullName evidence="7">NlpC/P60 domain-containing protein</fullName>
    </recommendedName>
</protein>
<keyword evidence="2" id="KW-0645">Protease</keyword>
<evidence type="ECO:0000259" key="7">
    <source>
        <dbReference type="PROSITE" id="PS51935"/>
    </source>
</evidence>
<dbReference type="InterPro" id="IPR031304">
    <property type="entry name" value="SLT_2"/>
</dbReference>
<feature type="region of interest" description="Disordered" evidence="5">
    <location>
        <begin position="397"/>
        <end position="429"/>
    </location>
</feature>
<dbReference type="Pfam" id="PF00877">
    <property type="entry name" value="NLPC_P60"/>
    <property type="match status" value="1"/>
</dbReference>
<dbReference type="InterPro" id="IPR038765">
    <property type="entry name" value="Papain-like_cys_pep_sf"/>
</dbReference>
<dbReference type="PANTHER" id="PTHR47359:SF3">
    <property type="entry name" value="NLP_P60 DOMAIN-CONTAINING PROTEIN-RELATED"/>
    <property type="match status" value="1"/>
</dbReference>
<comment type="similarity">
    <text evidence="1">Belongs to the peptidase C40 family.</text>
</comment>